<keyword evidence="2" id="KW-1133">Transmembrane helix</keyword>
<proteinExistence type="inferred from homology"/>
<name>A0ABP6GPB6_9ACTN</name>
<comment type="similarity">
    <text evidence="1">Belongs to the EamA transporter family.</text>
</comment>
<evidence type="ECO:0000313" key="5">
    <source>
        <dbReference type="Proteomes" id="UP001501842"/>
    </source>
</evidence>
<dbReference type="RefSeq" id="WP_344450782.1">
    <property type="nucleotide sequence ID" value="NZ_BAAATZ010000009.1"/>
</dbReference>
<dbReference type="PANTHER" id="PTHR22911:SF137">
    <property type="entry name" value="SOLUTE CARRIER FAMILY 35 MEMBER G2-RELATED"/>
    <property type="match status" value="1"/>
</dbReference>
<evidence type="ECO:0000313" key="4">
    <source>
        <dbReference type="EMBL" id="GAA2726163.1"/>
    </source>
</evidence>
<feature type="transmembrane region" description="Helical" evidence="2">
    <location>
        <begin position="174"/>
        <end position="199"/>
    </location>
</feature>
<keyword evidence="5" id="KW-1185">Reference proteome</keyword>
<feature type="domain" description="EamA" evidence="3">
    <location>
        <begin position="4"/>
        <end position="131"/>
    </location>
</feature>
<feature type="transmembrane region" description="Helical" evidence="2">
    <location>
        <begin position="88"/>
        <end position="108"/>
    </location>
</feature>
<keyword evidence="2" id="KW-0472">Membrane</keyword>
<organism evidence="4 5">
    <name type="scientific">Actinocorallia aurantiaca</name>
    <dbReference type="NCBI Taxonomy" id="46204"/>
    <lineage>
        <taxon>Bacteria</taxon>
        <taxon>Bacillati</taxon>
        <taxon>Actinomycetota</taxon>
        <taxon>Actinomycetes</taxon>
        <taxon>Streptosporangiales</taxon>
        <taxon>Thermomonosporaceae</taxon>
        <taxon>Actinocorallia</taxon>
    </lineage>
</organism>
<accession>A0ABP6GPB6</accession>
<dbReference type="SUPFAM" id="SSF103481">
    <property type="entry name" value="Multidrug resistance efflux transporter EmrE"/>
    <property type="match status" value="2"/>
</dbReference>
<evidence type="ECO:0000256" key="2">
    <source>
        <dbReference type="SAM" id="Phobius"/>
    </source>
</evidence>
<dbReference type="Proteomes" id="UP001501842">
    <property type="component" value="Unassembled WGS sequence"/>
</dbReference>
<reference evidence="5" key="1">
    <citation type="journal article" date="2019" name="Int. J. Syst. Evol. Microbiol.">
        <title>The Global Catalogue of Microorganisms (GCM) 10K type strain sequencing project: providing services to taxonomists for standard genome sequencing and annotation.</title>
        <authorList>
            <consortium name="The Broad Institute Genomics Platform"/>
            <consortium name="The Broad Institute Genome Sequencing Center for Infectious Disease"/>
            <person name="Wu L."/>
            <person name="Ma J."/>
        </authorList>
    </citation>
    <scope>NUCLEOTIDE SEQUENCE [LARGE SCALE GENOMIC DNA]</scope>
    <source>
        <strain evidence="5">JCM 8201</strain>
    </source>
</reference>
<dbReference type="Pfam" id="PF00892">
    <property type="entry name" value="EamA"/>
    <property type="match status" value="2"/>
</dbReference>
<feature type="transmembrane region" description="Helical" evidence="2">
    <location>
        <begin position="30"/>
        <end position="54"/>
    </location>
</feature>
<keyword evidence="2" id="KW-0812">Transmembrane</keyword>
<feature type="transmembrane region" description="Helical" evidence="2">
    <location>
        <begin position="6"/>
        <end position="23"/>
    </location>
</feature>
<evidence type="ECO:0000256" key="1">
    <source>
        <dbReference type="ARBA" id="ARBA00007362"/>
    </source>
</evidence>
<dbReference type="EMBL" id="BAAATZ010000009">
    <property type="protein sequence ID" value="GAA2726163.1"/>
    <property type="molecule type" value="Genomic_DNA"/>
</dbReference>
<feature type="domain" description="EamA" evidence="3">
    <location>
        <begin position="147"/>
        <end position="284"/>
    </location>
</feature>
<gene>
    <name evidence="4" type="ORF">GCM10010439_27990</name>
</gene>
<feature type="transmembrane region" description="Helical" evidence="2">
    <location>
        <begin position="211"/>
        <end position="231"/>
    </location>
</feature>
<feature type="transmembrane region" description="Helical" evidence="2">
    <location>
        <begin position="114"/>
        <end position="132"/>
    </location>
</feature>
<dbReference type="InterPro" id="IPR037185">
    <property type="entry name" value="EmrE-like"/>
</dbReference>
<dbReference type="InterPro" id="IPR000620">
    <property type="entry name" value="EamA_dom"/>
</dbReference>
<protein>
    <submittedName>
        <fullName evidence="4">DMT family transporter</fullName>
    </submittedName>
</protein>
<sequence>MVTVMALTAALFYGVGDFFGGAASRRATALSVLTVSIPLGLAVMAVAALFGGIAPDAAGVGWGLASGLASGVGFLALYRALAIGPMSVVAPVSALAGAVVPVVAGLLAGERFGGTVLFGVVLCVAAIGLVSMEPGREGPSPWGWGGGLSLALVAGTGFGIFFVLLSYAGEGGGLWPLVLSRAGVLTVVLGVVAFLACSPSRPSVTRLRGRTTWALAVGAGVLDVVANVAYFKAVNAGMLSVVGVLTSLYPAVTVLLAWLVHKERLQVAQRIGLLVALTGVALVTSG</sequence>
<feature type="transmembrane region" description="Helical" evidence="2">
    <location>
        <begin position="60"/>
        <end position="81"/>
    </location>
</feature>
<dbReference type="PANTHER" id="PTHR22911">
    <property type="entry name" value="ACYL-MALONYL CONDENSING ENZYME-RELATED"/>
    <property type="match status" value="1"/>
</dbReference>
<evidence type="ECO:0000259" key="3">
    <source>
        <dbReference type="Pfam" id="PF00892"/>
    </source>
</evidence>
<comment type="caution">
    <text evidence="4">The sequence shown here is derived from an EMBL/GenBank/DDBJ whole genome shotgun (WGS) entry which is preliminary data.</text>
</comment>
<feature type="transmembrane region" description="Helical" evidence="2">
    <location>
        <begin position="237"/>
        <end position="260"/>
    </location>
</feature>
<feature type="transmembrane region" description="Helical" evidence="2">
    <location>
        <begin position="144"/>
        <end position="168"/>
    </location>
</feature>